<proteinExistence type="predicted"/>
<reference evidence="1 2" key="1">
    <citation type="submission" date="2023-07" db="EMBL/GenBank/DDBJ databases">
        <title>Sorghum-associated microbial communities from plants grown in Nebraska, USA.</title>
        <authorList>
            <person name="Schachtman D."/>
        </authorList>
    </citation>
    <scope>NUCLEOTIDE SEQUENCE [LARGE SCALE GENOMIC DNA]</scope>
    <source>
        <strain evidence="1 2">BE313</strain>
    </source>
</reference>
<accession>A0ABU2CGD7</accession>
<dbReference type="EMBL" id="JAVDXT010000009">
    <property type="protein sequence ID" value="MDR7380401.1"/>
    <property type="molecule type" value="Genomic_DNA"/>
</dbReference>
<name>A0ABU2CGD7_9BURK</name>
<evidence type="ECO:0000313" key="2">
    <source>
        <dbReference type="Proteomes" id="UP001180487"/>
    </source>
</evidence>
<keyword evidence="2" id="KW-1185">Reference proteome</keyword>
<dbReference type="RefSeq" id="WP_310377217.1">
    <property type="nucleotide sequence ID" value="NZ_JAVDXT010000009.1"/>
</dbReference>
<protein>
    <submittedName>
        <fullName evidence="1">UDP-glucose 6-dehydrogenase</fullName>
    </submittedName>
</protein>
<sequence>MVNGVSDAQLDAARGVFDVWAGILQRKVADERLSPTPDAEKIKDYQAAIYAAARHSRELGTMDLSTLNAAVDKYAALISEFRGSKAEVL</sequence>
<comment type="caution">
    <text evidence="1">The sequence shown here is derived from an EMBL/GenBank/DDBJ whole genome shotgun (WGS) entry which is preliminary data.</text>
</comment>
<evidence type="ECO:0000313" key="1">
    <source>
        <dbReference type="EMBL" id="MDR7380401.1"/>
    </source>
</evidence>
<dbReference type="Proteomes" id="UP001180487">
    <property type="component" value="Unassembled WGS sequence"/>
</dbReference>
<gene>
    <name evidence="1" type="ORF">J2X19_005108</name>
</gene>
<organism evidence="1 2">
    <name type="scientific">Rhodoferax ferrireducens</name>
    <dbReference type="NCBI Taxonomy" id="192843"/>
    <lineage>
        <taxon>Bacteria</taxon>
        <taxon>Pseudomonadati</taxon>
        <taxon>Pseudomonadota</taxon>
        <taxon>Betaproteobacteria</taxon>
        <taxon>Burkholderiales</taxon>
        <taxon>Comamonadaceae</taxon>
        <taxon>Rhodoferax</taxon>
    </lineage>
</organism>